<gene>
    <name evidence="2" type="ORF">NP493_732g01028</name>
</gene>
<sequence length="231" mass="25418">MRHSYSLSSTSSHSSVALRNGSRLWCSSISSGTHGYSIGSFSFASDTDLASFFLRTRRLNELFRDDVFSSPSSGRSSFLPVSSSSSSAMAPPSSMPGSETAWPRCSRTSGFELRWTGCPVGALCWRCGTPVTEPCRRWVLSADMSVEFDRLMLIVSQVRLRVNFFCLRFDVDVDVGGSSRDRSAMLRSRELKRRFNMPGFGRFFSGDAGGGDGNDIARLTRCSSWADVTSL</sequence>
<organism evidence="2 3">
    <name type="scientific">Ridgeia piscesae</name>
    <name type="common">Tubeworm</name>
    <dbReference type="NCBI Taxonomy" id="27915"/>
    <lineage>
        <taxon>Eukaryota</taxon>
        <taxon>Metazoa</taxon>
        <taxon>Spiralia</taxon>
        <taxon>Lophotrochozoa</taxon>
        <taxon>Annelida</taxon>
        <taxon>Polychaeta</taxon>
        <taxon>Sedentaria</taxon>
        <taxon>Canalipalpata</taxon>
        <taxon>Sabellida</taxon>
        <taxon>Siboglinidae</taxon>
        <taxon>Ridgeia</taxon>
    </lineage>
</organism>
<keyword evidence="3" id="KW-1185">Reference proteome</keyword>
<comment type="caution">
    <text evidence="2">The sequence shown here is derived from an EMBL/GenBank/DDBJ whole genome shotgun (WGS) entry which is preliminary data.</text>
</comment>
<feature type="compositionally biased region" description="Low complexity" evidence="1">
    <location>
        <begin position="69"/>
        <end position="98"/>
    </location>
</feature>
<name>A0AAD9NMF4_RIDPI</name>
<reference evidence="2" key="1">
    <citation type="journal article" date="2023" name="Mol. Biol. Evol.">
        <title>Third-Generation Sequencing Reveals the Adaptive Role of the Epigenome in Three Deep-Sea Polychaetes.</title>
        <authorList>
            <person name="Perez M."/>
            <person name="Aroh O."/>
            <person name="Sun Y."/>
            <person name="Lan Y."/>
            <person name="Juniper S.K."/>
            <person name="Young C.R."/>
            <person name="Angers B."/>
            <person name="Qian P.Y."/>
        </authorList>
    </citation>
    <scope>NUCLEOTIDE SEQUENCE</scope>
    <source>
        <strain evidence="2">R07B-5</strain>
    </source>
</reference>
<evidence type="ECO:0000256" key="1">
    <source>
        <dbReference type="SAM" id="MobiDB-lite"/>
    </source>
</evidence>
<proteinExistence type="predicted"/>
<dbReference type="Proteomes" id="UP001209878">
    <property type="component" value="Unassembled WGS sequence"/>
</dbReference>
<feature type="region of interest" description="Disordered" evidence="1">
    <location>
        <begin position="69"/>
        <end position="101"/>
    </location>
</feature>
<evidence type="ECO:0000313" key="3">
    <source>
        <dbReference type="Proteomes" id="UP001209878"/>
    </source>
</evidence>
<dbReference type="AlphaFoldDB" id="A0AAD9NMF4"/>
<accession>A0AAD9NMF4</accession>
<dbReference type="EMBL" id="JAODUO010000733">
    <property type="protein sequence ID" value="KAK2175390.1"/>
    <property type="molecule type" value="Genomic_DNA"/>
</dbReference>
<evidence type="ECO:0000313" key="2">
    <source>
        <dbReference type="EMBL" id="KAK2175390.1"/>
    </source>
</evidence>
<protein>
    <submittedName>
        <fullName evidence="2">Uncharacterized protein</fullName>
    </submittedName>
</protein>